<dbReference type="InterPro" id="IPR008269">
    <property type="entry name" value="Lon_proteolytic"/>
</dbReference>
<dbReference type="AlphaFoldDB" id="A0A812JNT8"/>
<dbReference type="GO" id="GO:0006515">
    <property type="term" value="P:protein quality control for misfolded or incompletely synthesized proteins"/>
    <property type="evidence" value="ECO:0007669"/>
    <property type="project" value="TreeGrafter"/>
</dbReference>
<dbReference type="InterPro" id="IPR020568">
    <property type="entry name" value="Ribosomal_Su5_D2-typ_SF"/>
</dbReference>
<evidence type="ECO:0000313" key="7">
    <source>
        <dbReference type="Proteomes" id="UP000649617"/>
    </source>
</evidence>
<dbReference type="InterPro" id="IPR008268">
    <property type="entry name" value="Peptidase_S16_AS"/>
</dbReference>
<feature type="region of interest" description="Disordered" evidence="4">
    <location>
        <begin position="43"/>
        <end position="63"/>
    </location>
</feature>
<dbReference type="GO" id="GO:0005524">
    <property type="term" value="F:ATP binding"/>
    <property type="evidence" value="ECO:0007669"/>
    <property type="project" value="InterPro"/>
</dbReference>
<dbReference type="Proteomes" id="UP000649617">
    <property type="component" value="Unassembled WGS sequence"/>
</dbReference>
<evidence type="ECO:0000259" key="5">
    <source>
        <dbReference type="PROSITE" id="PS51786"/>
    </source>
</evidence>
<dbReference type="GO" id="GO:0005759">
    <property type="term" value="C:mitochondrial matrix"/>
    <property type="evidence" value="ECO:0007669"/>
    <property type="project" value="TreeGrafter"/>
</dbReference>
<feature type="domain" description="Lon proteolytic" evidence="5">
    <location>
        <begin position="1"/>
        <end position="166"/>
    </location>
</feature>
<dbReference type="GO" id="GO:0003697">
    <property type="term" value="F:single-stranded DNA binding"/>
    <property type="evidence" value="ECO:0007669"/>
    <property type="project" value="TreeGrafter"/>
</dbReference>
<dbReference type="OrthoDB" id="2411602at2759"/>
<feature type="active site" evidence="3">
    <location>
        <position position="166"/>
    </location>
</feature>
<evidence type="ECO:0000256" key="4">
    <source>
        <dbReference type="SAM" id="MobiDB-lite"/>
    </source>
</evidence>
<protein>
    <submittedName>
        <fullName evidence="6">LONP1 protein</fullName>
    </submittedName>
</protein>
<evidence type="ECO:0000256" key="1">
    <source>
        <dbReference type="ARBA" id="ARBA00022801"/>
    </source>
</evidence>
<dbReference type="GO" id="GO:0004252">
    <property type="term" value="F:serine-type endopeptidase activity"/>
    <property type="evidence" value="ECO:0007669"/>
    <property type="project" value="UniProtKB-UniRule"/>
</dbReference>
<dbReference type="PANTHER" id="PTHR43718:SF2">
    <property type="entry name" value="LON PROTEASE HOMOLOG, MITOCHONDRIAL"/>
    <property type="match status" value="1"/>
</dbReference>
<dbReference type="SUPFAM" id="SSF54211">
    <property type="entry name" value="Ribosomal protein S5 domain 2-like"/>
    <property type="match status" value="1"/>
</dbReference>
<comment type="similarity">
    <text evidence="3">Belongs to the peptidase S16 family.</text>
</comment>
<dbReference type="GO" id="GO:0007005">
    <property type="term" value="P:mitochondrion organization"/>
    <property type="evidence" value="ECO:0007669"/>
    <property type="project" value="TreeGrafter"/>
</dbReference>
<dbReference type="GO" id="GO:0051131">
    <property type="term" value="P:chaperone-mediated protein complex assembly"/>
    <property type="evidence" value="ECO:0007669"/>
    <property type="project" value="TreeGrafter"/>
</dbReference>
<dbReference type="PROSITE" id="PS51786">
    <property type="entry name" value="LON_PROTEOLYTIC"/>
    <property type="match status" value="1"/>
</dbReference>
<gene>
    <name evidence="6" type="primary">LONP1</name>
    <name evidence="6" type="ORF">SPIL2461_LOCUS2293</name>
</gene>
<evidence type="ECO:0000256" key="2">
    <source>
        <dbReference type="ARBA" id="ARBA00022825"/>
    </source>
</evidence>
<reference evidence="6" key="1">
    <citation type="submission" date="2021-02" db="EMBL/GenBank/DDBJ databases">
        <authorList>
            <person name="Dougan E. K."/>
            <person name="Rhodes N."/>
            <person name="Thang M."/>
            <person name="Chan C."/>
        </authorList>
    </citation>
    <scope>NUCLEOTIDE SEQUENCE</scope>
</reference>
<dbReference type="PROSITE" id="PS01046">
    <property type="entry name" value="LON_SER"/>
    <property type="match status" value="1"/>
</dbReference>
<dbReference type="InterPro" id="IPR014721">
    <property type="entry name" value="Ribsml_uS5_D2-typ_fold_subgr"/>
</dbReference>
<name>A0A812JNT8_SYMPI</name>
<keyword evidence="2 3" id="KW-0720">Serine protease</keyword>
<feature type="non-terminal residue" evidence="6">
    <location>
        <position position="1"/>
    </location>
</feature>
<dbReference type="Gene3D" id="3.30.230.10">
    <property type="match status" value="1"/>
</dbReference>
<feature type="active site" evidence="3">
    <location>
        <position position="123"/>
    </location>
</feature>
<proteinExistence type="inferred from homology"/>
<keyword evidence="3" id="KW-0645">Protease</keyword>
<evidence type="ECO:0000313" key="6">
    <source>
        <dbReference type="EMBL" id="CAE7210935.1"/>
    </source>
</evidence>
<sequence>MPPGVVMGLAWTNLGGATLFIEARGRMLKGLDIEIISDSVSFQEADLPQDKPEPTTPDANEDADLSSMQVTGQLGSVMSESSSISLTFARMFLRELSPDNSYLDKAQIHLNVPEIATPKDGPSAGVTMATALLSLALGRPVRPDIAMTGELTLMGKVLKVGGIKEK</sequence>
<dbReference type="InterPro" id="IPR027065">
    <property type="entry name" value="Lon_Prtase"/>
</dbReference>
<keyword evidence="7" id="KW-1185">Reference proteome</keyword>
<dbReference type="Pfam" id="PF05362">
    <property type="entry name" value="Lon_C"/>
    <property type="match status" value="1"/>
</dbReference>
<organism evidence="6 7">
    <name type="scientific">Symbiodinium pilosum</name>
    <name type="common">Dinoflagellate</name>
    <dbReference type="NCBI Taxonomy" id="2952"/>
    <lineage>
        <taxon>Eukaryota</taxon>
        <taxon>Sar</taxon>
        <taxon>Alveolata</taxon>
        <taxon>Dinophyceae</taxon>
        <taxon>Suessiales</taxon>
        <taxon>Symbiodiniaceae</taxon>
        <taxon>Symbiodinium</taxon>
    </lineage>
</organism>
<dbReference type="EMBL" id="CAJNIZ010002470">
    <property type="protein sequence ID" value="CAE7210935.1"/>
    <property type="molecule type" value="Genomic_DNA"/>
</dbReference>
<evidence type="ECO:0000256" key="3">
    <source>
        <dbReference type="PROSITE-ProRule" id="PRU01122"/>
    </source>
</evidence>
<comment type="caution">
    <text evidence="6">The sequence shown here is derived from an EMBL/GenBank/DDBJ whole genome shotgun (WGS) entry which is preliminary data.</text>
</comment>
<dbReference type="PANTHER" id="PTHR43718">
    <property type="entry name" value="LON PROTEASE"/>
    <property type="match status" value="1"/>
</dbReference>
<accession>A0A812JNT8</accession>
<dbReference type="GO" id="GO:0004176">
    <property type="term" value="F:ATP-dependent peptidase activity"/>
    <property type="evidence" value="ECO:0007669"/>
    <property type="project" value="UniProtKB-UniRule"/>
</dbReference>
<keyword evidence="1 3" id="KW-0378">Hydrolase</keyword>